<evidence type="ECO:0000313" key="2">
    <source>
        <dbReference type="EMBL" id="GCC28096.1"/>
    </source>
</evidence>
<proteinExistence type="predicted"/>
<dbReference type="AlphaFoldDB" id="A0A401SCF9"/>
<comment type="caution">
    <text evidence="2">The sequence shown here is derived from an EMBL/GenBank/DDBJ whole genome shotgun (WGS) entry which is preliminary data.</text>
</comment>
<sequence>MRGRVFDIGLRCGWEYSAALTPSQGRCRVRSGHALTARDGVQGKSDKKSVPSLTERGAGAEGGGLGLGLGLVRLRRAERSPALPLIPGPSSDPGSVPASDSGGFQIAGDRENRDPTE</sequence>
<accession>A0A401SCF9</accession>
<dbReference type="Proteomes" id="UP000287033">
    <property type="component" value="Unassembled WGS sequence"/>
</dbReference>
<keyword evidence="3" id="KW-1185">Reference proteome</keyword>
<dbReference type="EMBL" id="BEZZ01000190">
    <property type="protein sequence ID" value="GCC28096.1"/>
    <property type="molecule type" value="Genomic_DNA"/>
</dbReference>
<feature type="region of interest" description="Disordered" evidence="1">
    <location>
        <begin position="82"/>
        <end position="117"/>
    </location>
</feature>
<name>A0A401SCF9_CHIPU</name>
<reference evidence="2 3" key="1">
    <citation type="journal article" date="2018" name="Nat. Ecol. Evol.">
        <title>Shark genomes provide insights into elasmobranch evolution and the origin of vertebrates.</title>
        <authorList>
            <person name="Hara Y"/>
            <person name="Yamaguchi K"/>
            <person name="Onimaru K"/>
            <person name="Kadota M"/>
            <person name="Koyanagi M"/>
            <person name="Keeley SD"/>
            <person name="Tatsumi K"/>
            <person name="Tanaka K"/>
            <person name="Motone F"/>
            <person name="Kageyama Y"/>
            <person name="Nozu R"/>
            <person name="Adachi N"/>
            <person name="Nishimura O"/>
            <person name="Nakagawa R"/>
            <person name="Tanegashima C"/>
            <person name="Kiyatake I"/>
            <person name="Matsumoto R"/>
            <person name="Murakumo K"/>
            <person name="Nishida K"/>
            <person name="Terakita A"/>
            <person name="Kuratani S"/>
            <person name="Sato K"/>
            <person name="Hyodo S Kuraku.S."/>
        </authorList>
    </citation>
    <scope>NUCLEOTIDE SEQUENCE [LARGE SCALE GENOMIC DNA]</scope>
</reference>
<feature type="compositionally biased region" description="Basic and acidic residues" evidence="1">
    <location>
        <begin position="108"/>
        <end position="117"/>
    </location>
</feature>
<protein>
    <submittedName>
        <fullName evidence="2">Uncharacterized protein</fullName>
    </submittedName>
</protein>
<evidence type="ECO:0000256" key="1">
    <source>
        <dbReference type="SAM" id="MobiDB-lite"/>
    </source>
</evidence>
<organism evidence="2 3">
    <name type="scientific">Chiloscyllium punctatum</name>
    <name type="common">Brownbanded bambooshark</name>
    <name type="synonym">Hemiscyllium punctatum</name>
    <dbReference type="NCBI Taxonomy" id="137246"/>
    <lineage>
        <taxon>Eukaryota</taxon>
        <taxon>Metazoa</taxon>
        <taxon>Chordata</taxon>
        <taxon>Craniata</taxon>
        <taxon>Vertebrata</taxon>
        <taxon>Chondrichthyes</taxon>
        <taxon>Elasmobranchii</taxon>
        <taxon>Galeomorphii</taxon>
        <taxon>Galeoidea</taxon>
        <taxon>Orectolobiformes</taxon>
        <taxon>Hemiscylliidae</taxon>
        <taxon>Chiloscyllium</taxon>
    </lineage>
</organism>
<gene>
    <name evidence="2" type="ORF">chiPu_0006522</name>
</gene>
<evidence type="ECO:0000313" key="3">
    <source>
        <dbReference type="Proteomes" id="UP000287033"/>
    </source>
</evidence>
<feature type="region of interest" description="Disordered" evidence="1">
    <location>
        <begin position="34"/>
        <end position="66"/>
    </location>
</feature>